<organism evidence="1 2">
    <name type="scientific">Rufibacter sediminis</name>
    <dbReference type="NCBI Taxonomy" id="2762756"/>
    <lineage>
        <taxon>Bacteria</taxon>
        <taxon>Pseudomonadati</taxon>
        <taxon>Bacteroidota</taxon>
        <taxon>Cytophagia</taxon>
        <taxon>Cytophagales</taxon>
        <taxon>Hymenobacteraceae</taxon>
        <taxon>Rufibacter</taxon>
    </lineage>
</organism>
<dbReference type="EMBL" id="JACOAF010000007">
    <property type="protein sequence ID" value="MBC3538612.1"/>
    <property type="molecule type" value="Genomic_DNA"/>
</dbReference>
<proteinExistence type="predicted"/>
<comment type="caution">
    <text evidence="1">The sequence shown here is derived from an EMBL/GenBank/DDBJ whole genome shotgun (WGS) entry which is preliminary data.</text>
</comment>
<gene>
    <name evidence="1" type="ORF">H7U12_02905</name>
</gene>
<sequence>MLLLLVLVLLDKGHSQVEVRNLKTSNYNAQPSELYSISSNSDFEKRIGIKPIAESDCDVEIRFYTHEALSNTKDLKILTLKNGIWKGILYDELNYPIRRIRKYKLVARNGFGKLYDSLLASNLTTLPSQNELRQKMRKVTVRNGQEVEHRIDVTDGQSFAVEYQITGNQRTFTFYNPEPYSKFYSNVQELKDYIKIRNLFETELKKK</sequence>
<dbReference type="Proteomes" id="UP000659698">
    <property type="component" value="Unassembled WGS sequence"/>
</dbReference>
<accession>A0ABR6VNW5</accession>
<evidence type="ECO:0000313" key="1">
    <source>
        <dbReference type="EMBL" id="MBC3538612.1"/>
    </source>
</evidence>
<keyword evidence="2" id="KW-1185">Reference proteome</keyword>
<reference evidence="1 2" key="1">
    <citation type="journal article" date="2019" name="Int. J. Syst. Evol. Microbiol.">
        <title>Rufibacter sediminis sp. nov., isolated from freshwater lake sediment.</title>
        <authorList>
            <person name="Qu J.H."/>
            <person name="Zhang L.J."/>
            <person name="Fu Y.H."/>
            <person name="Li H.F."/>
        </authorList>
    </citation>
    <scope>NUCLEOTIDE SEQUENCE [LARGE SCALE GENOMIC DNA]</scope>
    <source>
        <strain evidence="1 2">H-1</strain>
    </source>
</reference>
<protein>
    <submittedName>
        <fullName evidence="1">Uncharacterized protein</fullName>
    </submittedName>
</protein>
<dbReference type="RefSeq" id="WP_186632632.1">
    <property type="nucleotide sequence ID" value="NZ_JACOAF010000007.1"/>
</dbReference>
<name>A0ABR6VNW5_9BACT</name>
<evidence type="ECO:0000313" key="2">
    <source>
        <dbReference type="Proteomes" id="UP000659698"/>
    </source>
</evidence>